<accession>A0AAW8R2V4</accession>
<sequence>MKTKALLLLALAFMASSVNASINGKPVILVHGFQVEDLQNNPPNEGFLQQRSVEYFGEFWSQRADRHHYFSSADRVRGGIKDQFKRHFERLESNGLCAQGCIWVTHSTGDLVLRDALSRLGQWGINQSRVKVLAVVDLAGAGGGTELADLAVTVSEGGGFIQNSIRTVVGLFLGVSVVPDNLGVVNDLRPATARSIAPQNQAFPRLRFTGTGSAFAGLSKPFILGSDDSVVPLHSACGSRFVGNYESCDRNIRVNGQLKSSRAPSSLLHNHFVVLMGEKADHFEVITDERAGGNYATVINDRTFNGVRVDFDDVTERKWWSWFTKVRTLRNGDRKSMSRHVYETLDN</sequence>
<comment type="caution">
    <text evidence="2">The sequence shown here is derived from an EMBL/GenBank/DDBJ whole genome shotgun (WGS) entry which is preliminary data.</text>
</comment>
<dbReference type="AlphaFoldDB" id="A0AAW8R2V4"/>
<feature type="chain" id="PRO_5043903124" description="Alpha/beta hydrolase" evidence="1">
    <location>
        <begin position="21"/>
        <end position="347"/>
    </location>
</feature>
<evidence type="ECO:0008006" key="4">
    <source>
        <dbReference type="Google" id="ProtNLM"/>
    </source>
</evidence>
<dbReference type="InterPro" id="IPR029058">
    <property type="entry name" value="AB_hydrolase_fold"/>
</dbReference>
<dbReference type="RefSeq" id="WP_311361802.1">
    <property type="nucleotide sequence ID" value="NZ_JAVRIE010000004.1"/>
</dbReference>
<keyword evidence="3" id="KW-1185">Reference proteome</keyword>
<proteinExistence type="predicted"/>
<dbReference type="Gene3D" id="3.40.50.1820">
    <property type="entry name" value="alpha/beta hydrolase"/>
    <property type="match status" value="1"/>
</dbReference>
<gene>
    <name evidence="2" type="ORF">RM544_10785</name>
</gene>
<evidence type="ECO:0000313" key="3">
    <source>
        <dbReference type="Proteomes" id="UP001249020"/>
    </source>
</evidence>
<keyword evidence="1" id="KW-0732">Signal</keyword>
<organism evidence="2 3">
    <name type="scientific">Brumicola blandensis</name>
    <dbReference type="NCBI Taxonomy" id="3075611"/>
    <lineage>
        <taxon>Bacteria</taxon>
        <taxon>Pseudomonadati</taxon>
        <taxon>Pseudomonadota</taxon>
        <taxon>Gammaproteobacteria</taxon>
        <taxon>Alteromonadales</taxon>
        <taxon>Alteromonadaceae</taxon>
        <taxon>Brumicola</taxon>
    </lineage>
</organism>
<dbReference type="SUPFAM" id="SSF53474">
    <property type="entry name" value="alpha/beta-Hydrolases"/>
    <property type="match status" value="1"/>
</dbReference>
<protein>
    <recommendedName>
        <fullName evidence="4">Alpha/beta hydrolase</fullName>
    </recommendedName>
</protein>
<name>A0AAW8R2V4_9ALTE</name>
<dbReference type="EMBL" id="JAVRIE010000004">
    <property type="protein sequence ID" value="MDT0583024.1"/>
    <property type="molecule type" value="Genomic_DNA"/>
</dbReference>
<feature type="signal peptide" evidence="1">
    <location>
        <begin position="1"/>
        <end position="20"/>
    </location>
</feature>
<evidence type="ECO:0000256" key="1">
    <source>
        <dbReference type="SAM" id="SignalP"/>
    </source>
</evidence>
<dbReference type="Proteomes" id="UP001249020">
    <property type="component" value="Unassembled WGS sequence"/>
</dbReference>
<evidence type="ECO:0000313" key="2">
    <source>
        <dbReference type="EMBL" id="MDT0583024.1"/>
    </source>
</evidence>
<reference evidence="2 3" key="1">
    <citation type="submission" date="2023-09" db="EMBL/GenBank/DDBJ databases">
        <authorList>
            <person name="Rey-Velasco X."/>
        </authorList>
    </citation>
    <scope>NUCLEOTIDE SEQUENCE [LARGE SCALE GENOMIC DNA]</scope>
    <source>
        <strain evidence="2 3">W409</strain>
    </source>
</reference>